<feature type="region of interest" description="Disordered" evidence="3">
    <location>
        <begin position="942"/>
        <end position="998"/>
    </location>
</feature>
<evidence type="ECO:0000256" key="1">
    <source>
        <dbReference type="PROSITE-ProRule" id="PRU00108"/>
    </source>
</evidence>
<feature type="domain" description="Homeobox" evidence="4">
    <location>
        <begin position="567"/>
        <end position="627"/>
    </location>
</feature>
<keyword evidence="7" id="KW-1185">Reference proteome</keyword>
<feature type="compositionally biased region" description="Low complexity" evidence="3">
    <location>
        <begin position="487"/>
        <end position="498"/>
    </location>
</feature>
<dbReference type="GO" id="GO:0003677">
    <property type="term" value="F:DNA binding"/>
    <property type="evidence" value="ECO:0007669"/>
    <property type="project" value="UniProtKB-UniRule"/>
</dbReference>
<feature type="compositionally biased region" description="Low complexity" evidence="3">
    <location>
        <begin position="17"/>
        <end position="31"/>
    </location>
</feature>
<dbReference type="Pfam" id="PF00046">
    <property type="entry name" value="Homeodomain"/>
    <property type="match status" value="1"/>
</dbReference>
<reference evidence="6" key="1">
    <citation type="journal article" date="2021" name="Nat. Commun.">
        <title>Genetic determinants of endophytism in the Arabidopsis root mycobiome.</title>
        <authorList>
            <person name="Mesny F."/>
            <person name="Miyauchi S."/>
            <person name="Thiergart T."/>
            <person name="Pickel B."/>
            <person name="Atanasova L."/>
            <person name="Karlsson M."/>
            <person name="Huettel B."/>
            <person name="Barry K.W."/>
            <person name="Haridas S."/>
            <person name="Chen C."/>
            <person name="Bauer D."/>
            <person name="Andreopoulos W."/>
            <person name="Pangilinan J."/>
            <person name="LaButti K."/>
            <person name="Riley R."/>
            <person name="Lipzen A."/>
            <person name="Clum A."/>
            <person name="Drula E."/>
            <person name="Henrissat B."/>
            <person name="Kohler A."/>
            <person name="Grigoriev I.V."/>
            <person name="Martin F.M."/>
            <person name="Hacquard S."/>
        </authorList>
    </citation>
    <scope>NUCLEOTIDE SEQUENCE</scope>
    <source>
        <strain evidence="6">MPI-CAGE-CH-0230</strain>
    </source>
</reference>
<dbReference type="GeneID" id="70181043"/>
<feature type="DNA-binding region" description="Homeobox" evidence="1">
    <location>
        <begin position="569"/>
        <end position="628"/>
    </location>
</feature>
<protein>
    <recommendedName>
        <fullName evidence="8">Tyrosine-protein phosphatase non-receptor type 6</fullName>
    </recommendedName>
</protein>
<dbReference type="Gene3D" id="3.40.250.10">
    <property type="entry name" value="Rhodanese-like domain"/>
    <property type="match status" value="1"/>
</dbReference>
<evidence type="ECO:0000313" key="7">
    <source>
        <dbReference type="Proteomes" id="UP000756346"/>
    </source>
</evidence>
<name>A0A9P8YIG4_9PEZI</name>
<dbReference type="SUPFAM" id="SSF52821">
    <property type="entry name" value="Rhodanese/Cell cycle control phosphatase"/>
    <property type="match status" value="1"/>
</dbReference>
<dbReference type="InterPro" id="IPR009057">
    <property type="entry name" value="Homeodomain-like_sf"/>
</dbReference>
<dbReference type="PROSITE" id="PS50206">
    <property type="entry name" value="RHODANESE_3"/>
    <property type="match status" value="1"/>
</dbReference>
<evidence type="ECO:0008006" key="8">
    <source>
        <dbReference type="Google" id="ProtNLM"/>
    </source>
</evidence>
<dbReference type="AlphaFoldDB" id="A0A9P8YIG4"/>
<feature type="region of interest" description="Disordered" evidence="3">
    <location>
        <begin position="468"/>
        <end position="521"/>
    </location>
</feature>
<evidence type="ECO:0000256" key="3">
    <source>
        <dbReference type="SAM" id="MobiDB-lite"/>
    </source>
</evidence>
<keyword evidence="1 2" id="KW-0371">Homeobox</keyword>
<evidence type="ECO:0000313" key="6">
    <source>
        <dbReference type="EMBL" id="KAH7041091.1"/>
    </source>
</evidence>
<accession>A0A9P8YIG4</accession>
<evidence type="ECO:0000256" key="2">
    <source>
        <dbReference type="RuleBase" id="RU000682"/>
    </source>
</evidence>
<sequence>MSSSVPFVTIQSRRPADSSSLSSRDSTYGSSAGDDKIAPATHDTSRVNYHVKDISHFAASLEGSAARAFPNRGSSQRYSKVHAILLHWKCDDLFVLPELEDLECCFREDYSFETETFPIPSDNAHLELMLRIGAMIKEHESTETLFIVYYGGHAKIDDSRQSTWCATRSTDSPWLQWSAIQTLLERSLSDVLILLDCCAGAASATFPSGNSVTETISASSWDAIAPDPGRYSFTTALIEVLSQWKRRVFSAAMLHAEVLARLKHPRPVMINGRHYEARSTPVHFMMTNNHKVPSIELARIMSDDQRPPSPPEDAQPEDIALAGRSAAPQEIIGSSPNEDIPHVMISLALEDNQRLNISEWQQWLSTIPALAKYVKVQGVFKSHSTLLLLSMPVSIWNVLPDDRACNFVAFIRSNNLAITDEPLEKQEADQVEVGNDDVDVEVGNERQYEPSTRDSVWSGTTAFTVFDGAPSGFGGRRRPSADHSIRSFRPSPSTRSRTGNTIGLTPSSARNPFASEAGSSRSAGVPISRKVAGLASMSELNRSASFDNMTPVLNKHRSGRRTYFPDTEALPSRPALATHVEARLEEYFLGEPYPSVAVKEFLASNLGIETTDIDLWFHHRREQQEVAARLQSLPLFENTPGASRESVQMLLPGNLKALLEEVPTEDVLILDLRSSEEFQRSHINGALNVRAPASFVSRATLELLERALDEENQNNFGEWQTSKCMVCYDRHVEFPWEAPVAEALFNKLREKQWPGQCFVLKGHYREFSESFDKHIMGTRMTDAAKEYIASLQEKPRDTQQGDDPYHDWLELLEEENTIHYTDLADTAKTERLEAMVAHQKELGVDFEQRHPSLARKARDLSPSAGDWNLKASMVKHLDRGLELMRKAEGKAAVTYRDPQDLKSAYHDYPRTTNLSKLNTYAGPDGHHHKSVDGDEDMGIERRASDGLSKGSGGGGGLTTRSSTNSGEDITLDRKAPRLAGGRGLMSRLLHSRRSDGPN</sequence>
<feature type="compositionally biased region" description="Polar residues" evidence="3">
    <location>
        <begin position="499"/>
        <end position="510"/>
    </location>
</feature>
<proteinExistence type="predicted"/>
<dbReference type="EMBL" id="JAGTJQ010000001">
    <property type="protein sequence ID" value="KAH7041091.1"/>
    <property type="molecule type" value="Genomic_DNA"/>
</dbReference>
<evidence type="ECO:0000259" key="4">
    <source>
        <dbReference type="PROSITE" id="PS50071"/>
    </source>
</evidence>
<comment type="caution">
    <text evidence="6">The sequence shown here is derived from an EMBL/GenBank/DDBJ whole genome shotgun (WGS) entry which is preliminary data.</text>
</comment>
<dbReference type="InterPro" id="IPR001356">
    <property type="entry name" value="HD"/>
</dbReference>
<dbReference type="PROSITE" id="PS50071">
    <property type="entry name" value="HOMEOBOX_2"/>
    <property type="match status" value="1"/>
</dbReference>
<feature type="domain" description="Rhodanese" evidence="5">
    <location>
        <begin position="663"/>
        <end position="689"/>
    </location>
</feature>
<evidence type="ECO:0000259" key="5">
    <source>
        <dbReference type="PROSITE" id="PS50206"/>
    </source>
</evidence>
<dbReference type="GO" id="GO:0005634">
    <property type="term" value="C:nucleus"/>
    <property type="evidence" value="ECO:0007669"/>
    <property type="project" value="UniProtKB-SubCell"/>
</dbReference>
<keyword evidence="1 2" id="KW-0539">Nucleus</keyword>
<dbReference type="Proteomes" id="UP000756346">
    <property type="component" value="Unassembled WGS sequence"/>
</dbReference>
<dbReference type="OrthoDB" id="4760831at2759"/>
<organism evidence="6 7">
    <name type="scientific">Microdochium trichocladiopsis</name>
    <dbReference type="NCBI Taxonomy" id="1682393"/>
    <lineage>
        <taxon>Eukaryota</taxon>
        <taxon>Fungi</taxon>
        <taxon>Dikarya</taxon>
        <taxon>Ascomycota</taxon>
        <taxon>Pezizomycotina</taxon>
        <taxon>Sordariomycetes</taxon>
        <taxon>Xylariomycetidae</taxon>
        <taxon>Xylariales</taxon>
        <taxon>Microdochiaceae</taxon>
        <taxon>Microdochium</taxon>
    </lineage>
</organism>
<dbReference type="SMART" id="SM00389">
    <property type="entry name" value="HOX"/>
    <property type="match status" value="1"/>
</dbReference>
<gene>
    <name evidence="6" type="ORF">B0I36DRAFT_281816</name>
</gene>
<feature type="region of interest" description="Disordered" evidence="3">
    <location>
        <begin position="1"/>
        <end position="40"/>
    </location>
</feature>
<dbReference type="RefSeq" id="XP_046019146.1">
    <property type="nucleotide sequence ID" value="XM_046151497.1"/>
</dbReference>
<dbReference type="Gene3D" id="1.10.10.60">
    <property type="entry name" value="Homeodomain-like"/>
    <property type="match status" value="1"/>
</dbReference>
<dbReference type="CDD" id="cd00086">
    <property type="entry name" value="homeodomain"/>
    <property type="match status" value="1"/>
</dbReference>
<comment type="subcellular location">
    <subcellularLocation>
        <location evidence="1 2">Nucleus</location>
    </subcellularLocation>
</comment>
<feature type="compositionally biased region" description="Polar residues" evidence="3">
    <location>
        <begin position="1"/>
        <end position="11"/>
    </location>
</feature>
<dbReference type="InterPro" id="IPR036873">
    <property type="entry name" value="Rhodanese-like_dom_sf"/>
</dbReference>
<dbReference type="Pfam" id="PF00581">
    <property type="entry name" value="Rhodanese"/>
    <property type="match status" value="1"/>
</dbReference>
<dbReference type="InterPro" id="IPR001763">
    <property type="entry name" value="Rhodanese-like_dom"/>
</dbReference>
<dbReference type="SUPFAM" id="SSF46689">
    <property type="entry name" value="Homeodomain-like"/>
    <property type="match status" value="1"/>
</dbReference>
<keyword evidence="1 2" id="KW-0238">DNA-binding</keyword>